<proteinExistence type="predicted"/>
<keyword evidence="3" id="KW-1133">Transmembrane helix</keyword>
<organism evidence="5 6">
    <name type="scientific">Deminuibacter soli</name>
    <dbReference type="NCBI Taxonomy" id="2291815"/>
    <lineage>
        <taxon>Bacteria</taxon>
        <taxon>Pseudomonadati</taxon>
        <taxon>Bacteroidota</taxon>
        <taxon>Chitinophagia</taxon>
        <taxon>Chitinophagales</taxon>
        <taxon>Chitinophagaceae</taxon>
        <taxon>Deminuibacter</taxon>
    </lineage>
</organism>
<gene>
    <name evidence="5" type="ORF">DXN05_13100</name>
</gene>
<keyword evidence="1" id="KW-0802">TPR repeat</keyword>
<reference evidence="5 6" key="1">
    <citation type="submission" date="2018-08" db="EMBL/GenBank/DDBJ databases">
        <title>Chitinophagaceae sp. K23C18032701, a novel bacterium isolated from forest soil.</title>
        <authorList>
            <person name="Wang C."/>
        </authorList>
    </citation>
    <scope>NUCLEOTIDE SEQUENCE [LARGE SCALE GENOMIC DNA]</scope>
    <source>
        <strain evidence="5 6">K23C18032701</strain>
    </source>
</reference>
<dbReference type="GO" id="GO:0006355">
    <property type="term" value="P:regulation of DNA-templated transcription"/>
    <property type="evidence" value="ECO:0007669"/>
    <property type="project" value="InterPro"/>
</dbReference>
<dbReference type="Gene3D" id="1.25.40.10">
    <property type="entry name" value="Tetratricopeptide repeat domain"/>
    <property type="match status" value="2"/>
</dbReference>
<dbReference type="PROSITE" id="PS50005">
    <property type="entry name" value="TPR"/>
    <property type="match status" value="2"/>
</dbReference>
<dbReference type="PANTHER" id="PTHR10098">
    <property type="entry name" value="RAPSYN-RELATED"/>
    <property type="match status" value="1"/>
</dbReference>
<feature type="repeat" description="TPR" evidence="1">
    <location>
        <begin position="230"/>
        <end position="263"/>
    </location>
</feature>
<feature type="chain" id="PRO_5017585480" evidence="4">
    <location>
        <begin position="28"/>
        <end position="548"/>
    </location>
</feature>
<keyword evidence="2" id="KW-0175">Coiled coil</keyword>
<accession>A0A3E1NIJ4</accession>
<feature type="signal peptide" evidence="4">
    <location>
        <begin position="1"/>
        <end position="27"/>
    </location>
</feature>
<dbReference type="InterPro" id="IPR016032">
    <property type="entry name" value="Sig_transdc_resp-reg_C-effctor"/>
</dbReference>
<evidence type="ECO:0000256" key="3">
    <source>
        <dbReference type="SAM" id="Phobius"/>
    </source>
</evidence>
<evidence type="ECO:0000256" key="4">
    <source>
        <dbReference type="SAM" id="SignalP"/>
    </source>
</evidence>
<evidence type="ECO:0000256" key="1">
    <source>
        <dbReference type="PROSITE-ProRule" id="PRU00339"/>
    </source>
</evidence>
<evidence type="ECO:0000313" key="5">
    <source>
        <dbReference type="EMBL" id="RFM27644.1"/>
    </source>
</evidence>
<sequence>MPACMFRIPKCVVLLCVCVIACMQANAQPALNESINKATAISTRQPDTAFLLLRNVYTTALEKKQPREAGIAMQQMGNICYTQGHYGQSLDCHLKAADLFKAAGAPDLVAANLNDIGNLYYYNKQMMLARAHFDQALDIFQRSRNYAGIAATLGAIGHLYEKKQQYDSAFYFQYAALQQFVGKESNTGMAAILENAGSIHEDLGRYDSAYYYYSKAKTLYEQENNISGIIDILNNLGDILRKTGRYEAAMEKTRESVYLSERTNDQYQLSAAYKDLAQEWHLLQRDDSAYYYQDLSRKAILNIYSKENNKQVAFLQVLNQVGKKDSEIESLKIKHRNTIVLTIASIVLGALLICICMLVISRQRLKIKTERLLNEQQQEKHDAESALMEIALKNQQLQENVLRQDLDQRAKELSTHTLHIIRKNHFLEDLRNRLDTLVKDDKRDQKKQLQQLMQQIDLNFNQDQHWDEFSHIFEQVHESFFEKVRLHCDELTSNDLRLIALLKMNVNSNDIATLLGISPDSLRVTRYRLRKKLNLQQGENLSAFLQSL</sequence>
<feature type="transmembrane region" description="Helical" evidence="3">
    <location>
        <begin position="339"/>
        <end position="361"/>
    </location>
</feature>
<protein>
    <submittedName>
        <fullName evidence="5">Tetratricopeptide repeat protein</fullName>
    </submittedName>
</protein>
<dbReference type="GO" id="GO:0003677">
    <property type="term" value="F:DNA binding"/>
    <property type="evidence" value="ECO:0007669"/>
    <property type="project" value="InterPro"/>
</dbReference>
<dbReference type="EMBL" id="QTJU01000004">
    <property type="protein sequence ID" value="RFM27644.1"/>
    <property type="molecule type" value="Genomic_DNA"/>
</dbReference>
<comment type="caution">
    <text evidence="5">The sequence shown here is derived from an EMBL/GenBank/DDBJ whole genome shotgun (WGS) entry which is preliminary data.</text>
</comment>
<name>A0A3E1NIJ4_9BACT</name>
<dbReference type="Proteomes" id="UP000261284">
    <property type="component" value="Unassembled WGS sequence"/>
</dbReference>
<keyword evidence="4" id="KW-0732">Signal</keyword>
<keyword evidence="3" id="KW-0472">Membrane</keyword>
<dbReference type="AlphaFoldDB" id="A0A3E1NIJ4"/>
<keyword evidence="6" id="KW-1185">Reference proteome</keyword>
<keyword evidence="3" id="KW-0812">Transmembrane</keyword>
<dbReference type="InterPro" id="IPR019734">
    <property type="entry name" value="TPR_rpt"/>
</dbReference>
<dbReference type="InterPro" id="IPR011990">
    <property type="entry name" value="TPR-like_helical_dom_sf"/>
</dbReference>
<dbReference type="SUPFAM" id="SSF48452">
    <property type="entry name" value="TPR-like"/>
    <property type="match status" value="2"/>
</dbReference>
<evidence type="ECO:0000256" key="2">
    <source>
        <dbReference type="SAM" id="Coils"/>
    </source>
</evidence>
<feature type="repeat" description="TPR" evidence="1">
    <location>
        <begin position="190"/>
        <end position="223"/>
    </location>
</feature>
<dbReference type="SMART" id="SM00028">
    <property type="entry name" value="TPR"/>
    <property type="match status" value="5"/>
</dbReference>
<feature type="coiled-coil region" evidence="2">
    <location>
        <begin position="366"/>
        <end position="400"/>
    </location>
</feature>
<dbReference type="Pfam" id="PF13424">
    <property type="entry name" value="TPR_12"/>
    <property type="match status" value="2"/>
</dbReference>
<evidence type="ECO:0000313" key="6">
    <source>
        <dbReference type="Proteomes" id="UP000261284"/>
    </source>
</evidence>
<dbReference type="SUPFAM" id="SSF46894">
    <property type="entry name" value="C-terminal effector domain of the bipartite response regulators"/>
    <property type="match status" value="1"/>
</dbReference>